<feature type="transmembrane region" description="Helical" evidence="6">
    <location>
        <begin position="296"/>
        <end position="314"/>
    </location>
</feature>
<dbReference type="AlphaFoldDB" id="A0A3P3XTI1"/>
<keyword evidence="3 6" id="KW-0812">Transmembrane</keyword>
<comment type="subcellular location">
    <subcellularLocation>
        <location evidence="1">Cell membrane</location>
        <topology evidence="1">Multi-pass membrane protein</topology>
    </subcellularLocation>
</comment>
<evidence type="ECO:0000256" key="6">
    <source>
        <dbReference type="SAM" id="Phobius"/>
    </source>
</evidence>
<evidence type="ECO:0000256" key="5">
    <source>
        <dbReference type="ARBA" id="ARBA00023136"/>
    </source>
</evidence>
<dbReference type="PANTHER" id="PTHR33529">
    <property type="entry name" value="SLR0882 PROTEIN-RELATED"/>
    <property type="match status" value="1"/>
</dbReference>
<name>A0A3P3XTI1_9SPIR</name>
<sequence>MMSTEKEMHAFPHGQRNVQGAPVLLWKTLSKNILLWTAGGTLFLSLVISLVELFSLLWKFLVRNASFGDILQWIGLGAPKHIAESLPVAFLFAIVFTLSNWHANNELEAVFSAGISLQRFLLPLFALSIVFCFAEFYLTDAVSIPFLRIRNTLQSEILKESDSRYTVPGLIVDKGRQVYTYRYFDEKNLRLYDVSIVERDPNGNLIRKVSAQNARWEDGTWYFVNATVYQKKGGSWEFSKIAKFADPAFKEPPSGFSRPTMDVRLLNTRELQAQVSFLKASGLPSIDADVEKQRRLSFSLTPLIVIGLAGVFAGRFKKSIFLLSMLFSLSSATLYYVAQMIASLAAKAGMVSPAFSIWSVMVGFAIVSVASYLRAKT</sequence>
<evidence type="ECO:0000256" key="3">
    <source>
        <dbReference type="ARBA" id="ARBA00022692"/>
    </source>
</evidence>
<feature type="transmembrane region" description="Helical" evidence="6">
    <location>
        <begin position="120"/>
        <end position="138"/>
    </location>
</feature>
<dbReference type="InterPro" id="IPR005495">
    <property type="entry name" value="LptG/LptF_permease"/>
</dbReference>
<organism evidence="7">
    <name type="scientific">uncultured spirochete</name>
    <dbReference type="NCBI Taxonomy" id="156406"/>
    <lineage>
        <taxon>Bacteria</taxon>
        <taxon>Pseudomonadati</taxon>
        <taxon>Spirochaetota</taxon>
        <taxon>Spirochaetia</taxon>
        <taxon>Spirochaetales</taxon>
        <taxon>environmental samples</taxon>
    </lineage>
</organism>
<evidence type="ECO:0000256" key="1">
    <source>
        <dbReference type="ARBA" id="ARBA00004651"/>
    </source>
</evidence>
<feature type="transmembrane region" description="Helical" evidence="6">
    <location>
        <begin position="33"/>
        <end position="61"/>
    </location>
</feature>
<evidence type="ECO:0000313" key="7">
    <source>
        <dbReference type="EMBL" id="SLM19601.1"/>
    </source>
</evidence>
<keyword evidence="4 6" id="KW-1133">Transmembrane helix</keyword>
<evidence type="ECO:0000256" key="2">
    <source>
        <dbReference type="ARBA" id="ARBA00022475"/>
    </source>
</evidence>
<dbReference type="Pfam" id="PF03739">
    <property type="entry name" value="LptF_LptG"/>
    <property type="match status" value="1"/>
</dbReference>
<dbReference type="EMBL" id="FWDO01000007">
    <property type="protein sequence ID" value="SLM19601.1"/>
    <property type="molecule type" value="Genomic_DNA"/>
</dbReference>
<gene>
    <name evidence="7" type="ORF">SPIRO4BDMA_70023</name>
</gene>
<feature type="transmembrane region" description="Helical" evidence="6">
    <location>
        <begin position="320"/>
        <end position="338"/>
    </location>
</feature>
<dbReference type="GO" id="GO:0043190">
    <property type="term" value="C:ATP-binding cassette (ABC) transporter complex"/>
    <property type="evidence" value="ECO:0007669"/>
    <property type="project" value="TreeGrafter"/>
</dbReference>
<feature type="transmembrane region" description="Helical" evidence="6">
    <location>
        <begin position="82"/>
        <end position="100"/>
    </location>
</feature>
<reference evidence="7" key="1">
    <citation type="submission" date="2017-02" db="EMBL/GenBank/DDBJ databases">
        <authorList>
            <person name="Regsiter A."/>
            <person name="William W."/>
        </authorList>
    </citation>
    <scope>NUCLEOTIDE SEQUENCE</scope>
    <source>
        <strain evidence="7">BdmA 4</strain>
    </source>
</reference>
<feature type="transmembrane region" description="Helical" evidence="6">
    <location>
        <begin position="350"/>
        <end position="373"/>
    </location>
</feature>
<protein>
    <submittedName>
        <fullName evidence="7">Putative Permease YjgP/YjgQ family protein</fullName>
    </submittedName>
</protein>
<dbReference type="PANTHER" id="PTHR33529:SF2">
    <property type="entry name" value="LIPOPOLYSACCHARIDE EXPORT SYSTEM PERMEASE PROTEIN LPTG"/>
    <property type="match status" value="1"/>
</dbReference>
<evidence type="ECO:0000256" key="4">
    <source>
        <dbReference type="ARBA" id="ARBA00022989"/>
    </source>
</evidence>
<keyword evidence="5 6" id="KW-0472">Membrane</keyword>
<keyword evidence="2" id="KW-1003">Cell membrane</keyword>
<proteinExistence type="predicted"/>
<accession>A0A3P3XTI1</accession>
<dbReference type="GO" id="GO:0015920">
    <property type="term" value="P:lipopolysaccharide transport"/>
    <property type="evidence" value="ECO:0007669"/>
    <property type="project" value="TreeGrafter"/>
</dbReference>